<accession>A0A4C1ZSE0</accession>
<gene>
    <name evidence="2" type="ORF">EVAR_67151_1</name>
</gene>
<evidence type="ECO:0000256" key="1">
    <source>
        <dbReference type="SAM" id="MobiDB-lite"/>
    </source>
</evidence>
<sequence>MVTGVHEHSQPQRSYQCVVDPLEGNRASNAGEIRMMELCLLLANRHLVKLGLIKKSERKRCPSFDRRHTARNPPTTQREACAREERQSGLRAYAAIVEIAVTVTERQTKRHARPSTKSIGVSRNGTPTQSISTNKTPALLASTMTQSKYYDILNIYIT</sequence>
<protein>
    <submittedName>
        <fullName evidence="2">Uncharacterized protein</fullName>
    </submittedName>
</protein>
<comment type="caution">
    <text evidence="2">The sequence shown here is derived from an EMBL/GenBank/DDBJ whole genome shotgun (WGS) entry which is preliminary data.</text>
</comment>
<dbReference type="Proteomes" id="UP000299102">
    <property type="component" value="Unassembled WGS sequence"/>
</dbReference>
<dbReference type="EMBL" id="BGZK01002215">
    <property type="protein sequence ID" value="GBP91841.1"/>
    <property type="molecule type" value="Genomic_DNA"/>
</dbReference>
<feature type="region of interest" description="Disordered" evidence="1">
    <location>
        <begin position="107"/>
        <end position="133"/>
    </location>
</feature>
<name>A0A4C1ZSE0_EUMVA</name>
<proteinExistence type="predicted"/>
<keyword evidence="3" id="KW-1185">Reference proteome</keyword>
<reference evidence="2 3" key="1">
    <citation type="journal article" date="2019" name="Commun. Biol.">
        <title>The bagworm genome reveals a unique fibroin gene that provides high tensile strength.</title>
        <authorList>
            <person name="Kono N."/>
            <person name="Nakamura H."/>
            <person name="Ohtoshi R."/>
            <person name="Tomita M."/>
            <person name="Numata K."/>
            <person name="Arakawa K."/>
        </authorList>
    </citation>
    <scope>NUCLEOTIDE SEQUENCE [LARGE SCALE GENOMIC DNA]</scope>
</reference>
<evidence type="ECO:0000313" key="2">
    <source>
        <dbReference type="EMBL" id="GBP91841.1"/>
    </source>
</evidence>
<dbReference type="AlphaFoldDB" id="A0A4C1ZSE0"/>
<evidence type="ECO:0000313" key="3">
    <source>
        <dbReference type="Proteomes" id="UP000299102"/>
    </source>
</evidence>
<feature type="compositionally biased region" description="Polar residues" evidence="1">
    <location>
        <begin position="115"/>
        <end position="133"/>
    </location>
</feature>
<organism evidence="2 3">
    <name type="scientific">Eumeta variegata</name>
    <name type="common">Bagworm moth</name>
    <name type="synonym">Eumeta japonica</name>
    <dbReference type="NCBI Taxonomy" id="151549"/>
    <lineage>
        <taxon>Eukaryota</taxon>
        <taxon>Metazoa</taxon>
        <taxon>Ecdysozoa</taxon>
        <taxon>Arthropoda</taxon>
        <taxon>Hexapoda</taxon>
        <taxon>Insecta</taxon>
        <taxon>Pterygota</taxon>
        <taxon>Neoptera</taxon>
        <taxon>Endopterygota</taxon>
        <taxon>Lepidoptera</taxon>
        <taxon>Glossata</taxon>
        <taxon>Ditrysia</taxon>
        <taxon>Tineoidea</taxon>
        <taxon>Psychidae</taxon>
        <taxon>Oiketicinae</taxon>
        <taxon>Eumeta</taxon>
    </lineage>
</organism>